<dbReference type="Proteomes" id="UP000664702">
    <property type="component" value="Chromosome"/>
</dbReference>
<evidence type="ECO:0000313" key="2">
    <source>
        <dbReference type="EMBL" id="MBO1867316.1"/>
    </source>
</evidence>
<feature type="domain" description="DUF6745" evidence="1">
    <location>
        <begin position="1"/>
        <end position="45"/>
    </location>
</feature>
<reference evidence="3 4" key="2">
    <citation type="journal article" date="2022" name="Int. J. Syst. Evol. Microbiol.">
        <title>Strains of Bradyrhizobium barranii sp. nov. associated with legumes native to Canada are symbionts of soybeans and belong to different subspecies (subsp. barranii subsp. nov. and subsp. apii subsp. nov.) and symbiovars (sv. glycinearum and sv. septentrionale).</title>
        <authorList>
            <person name="Bromfield E.S.P."/>
            <person name="Cloutier S."/>
            <person name="Wasai-Hara S."/>
            <person name="Minamisawa K."/>
        </authorList>
    </citation>
    <scope>NUCLEOTIDE SEQUENCE [LARGE SCALE GENOMIC DNA]</scope>
    <source>
        <strain evidence="3 4">144S4</strain>
    </source>
</reference>
<reference evidence="2" key="1">
    <citation type="submission" date="2021-03" db="EMBL/GenBank/DDBJ databases">
        <title>Whole Genome Sequence of Bradyrhizobium sp. Strain 144S4.</title>
        <authorList>
            <person name="Bromfield E.S.P."/>
            <person name="Cloutier S."/>
        </authorList>
    </citation>
    <scope>NUCLEOTIDE SEQUENCE [LARGE SCALE GENOMIC DNA]</scope>
    <source>
        <strain evidence="2">144S4</strain>
    </source>
</reference>
<dbReference type="Pfam" id="PF20530">
    <property type="entry name" value="DUF6745"/>
    <property type="match status" value="1"/>
</dbReference>
<protein>
    <recommendedName>
        <fullName evidence="1">DUF6745 domain-containing protein</fullName>
    </recommendedName>
</protein>
<evidence type="ECO:0000313" key="4">
    <source>
        <dbReference type="Proteomes" id="UP000664702"/>
    </source>
</evidence>
<dbReference type="EMBL" id="JAGEMI010000001">
    <property type="protein sequence ID" value="MBO1867316.1"/>
    <property type="molecule type" value="Genomic_DNA"/>
</dbReference>
<name>A0A939MCI3_9BRAD</name>
<evidence type="ECO:0000313" key="3">
    <source>
        <dbReference type="EMBL" id="UEM10862.1"/>
    </source>
</evidence>
<dbReference type="RefSeq" id="WP_208088302.1">
    <property type="nucleotide sequence ID" value="NZ_CP086136.1"/>
</dbReference>
<accession>A0A939MCI3</accession>
<organism evidence="2">
    <name type="scientific">Bradyrhizobium barranii subsp. barranii</name>
    <dbReference type="NCBI Taxonomy" id="2823807"/>
    <lineage>
        <taxon>Bacteria</taxon>
        <taxon>Pseudomonadati</taxon>
        <taxon>Pseudomonadota</taxon>
        <taxon>Alphaproteobacteria</taxon>
        <taxon>Hyphomicrobiales</taxon>
        <taxon>Nitrobacteraceae</taxon>
        <taxon>Bradyrhizobium</taxon>
        <taxon>Bradyrhizobium barranii</taxon>
    </lineage>
</organism>
<sequence length="50" mass="5715">MEVVNATPEPDGTRRHFFLQVPANLRTAREAVAWTYGMRAEAYAHLVLRT</sequence>
<gene>
    <name evidence="3" type="ORF">J4G43_040605</name>
    <name evidence="2" type="ORF">J4G43_42460</name>
</gene>
<dbReference type="InterPro" id="IPR046633">
    <property type="entry name" value="DUF6745"/>
</dbReference>
<dbReference type="EMBL" id="CP086136">
    <property type="protein sequence ID" value="UEM10862.1"/>
    <property type="molecule type" value="Genomic_DNA"/>
</dbReference>
<dbReference type="AlphaFoldDB" id="A0A939MCI3"/>
<dbReference type="KEGG" id="bban:J4G43_040605"/>
<proteinExistence type="predicted"/>
<evidence type="ECO:0000259" key="1">
    <source>
        <dbReference type="Pfam" id="PF20530"/>
    </source>
</evidence>